<comment type="caution">
    <text evidence="1">The sequence shown here is derived from an EMBL/GenBank/DDBJ whole genome shotgun (WGS) entry which is preliminary data.</text>
</comment>
<accession>A0A2W7C896</accession>
<evidence type="ECO:0000313" key="2">
    <source>
        <dbReference type="Proteomes" id="UP000248616"/>
    </source>
</evidence>
<organism evidence="1 2">
    <name type="scientific">Mesorhizobium kowhaii</name>
    <dbReference type="NCBI Taxonomy" id="1300272"/>
    <lineage>
        <taxon>Bacteria</taxon>
        <taxon>Pseudomonadati</taxon>
        <taxon>Pseudomonadota</taxon>
        <taxon>Alphaproteobacteria</taxon>
        <taxon>Hyphomicrobiales</taxon>
        <taxon>Phyllobacteriaceae</taxon>
        <taxon>Mesorhizobium</taxon>
    </lineage>
</organism>
<name>A0A2W7C896_9HYPH</name>
<proteinExistence type="predicted"/>
<reference evidence="2" key="1">
    <citation type="submission" date="2017-03" db="EMBL/GenBank/DDBJ databases">
        <authorList>
            <person name="Safronova V.I."/>
            <person name="Sazanova A.L."/>
            <person name="Chirak E.R."/>
        </authorList>
    </citation>
    <scope>NUCLEOTIDE SEQUENCE [LARGE SCALE GENOMIC DNA]</scope>
    <source>
        <strain evidence="2">Ach-343</strain>
    </source>
</reference>
<dbReference type="Proteomes" id="UP000248616">
    <property type="component" value="Unassembled WGS sequence"/>
</dbReference>
<protein>
    <submittedName>
        <fullName evidence="1">Uncharacterized protein</fullName>
    </submittedName>
</protein>
<sequence length="307" mass="33515">MVQFNLPLAPRFRRLGRTDTRRIRANMEATMTVRNSNPIHDLIRRQAAILTEIEAQESVDLEHLANSALPTGETSGEDAARKLLRGLIRSRNIGFGDLRINGTSTEKTTIVPALPGFDLIYLLPLSDGNFDGQQVLKTPVVAWKIDSGGSAEPIVPGLPVTCCWAVLTPHNNVIADQYTNLFGEYPLPLKTWINAEIEWIESVSGGSVKVFPTAFTNMLRYGGPIAKAIGLLMAGRRDWIGTSEQLWTSLAEVDDDLFITFSAALKDLAPKLADAGLSITWVDDGRILIGHIGTEGAAERGFPPSQQ</sequence>
<evidence type="ECO:0000313" key="1">
    <source>
        <dbReference type="EMBL" id="PZV38541.1"/>
    </source>
</evidence>
<dbReference type="EMBL" id="MZXV01000026">
    <property type="protein sequence ID" value="PZV38541.1"/>
    <property type="molecule type" value="Genomic_DNA"/>
</dbReference>
<keyword evidence="2" id="KW-1185">Reference proteome</keyword>
<gene>
    <name evidence="1" type="ORF">B5V02_10835</name>
</gene>
<dbReference type="AlphaFoldDB" id="A0A2W7C896"/>
<dbReference type="RefSeq" id="WP_111544227.1">
    <property type="nucleotide sequence ID" value="NZ_MZXV01000026.1"/>
</dbReference>